<dbReference type="Proteomes" id="UP000177025">
    <property type="component" value="Unassembled WGS sequence"/>
</dbReference>
<organism evidence="1 2">
    <name type="scientific">candidate division WOR-3 bacterium RBG_13_43_14</name>
    <dbReference type="NCBI Taxonomy" id="1802590"/>
    <lineage>
        <taxon>Bacteria</taxon>
        <taxon>Bacteria division WOR-3</taxon>
    </lineage>
</organism>
<evidence type="ECO:0000313" key="1">
    <source>
        <dbReference type="EMBL" id="OGC42416.1"/>
    </source>
</evidence>
<gene>
    <name evidence="1" type="ORF">A2Y85_02505</name>
</gene>
<name>A0A1F4UBU5_UNCW3</name>
<evidence type="ECO:0000313" key="2">
    <source>
        <dbReference type="Proteomes" id="UP000177025"/>
    </source>
</evidence>
<protein>
    <submittedName>
        <fullName evidence="1">Uncharacterized protein</fullName>
    </submittedName>
</protein>
<accession>A0A1F4UBU5</accession>
<dbReference type="EMBL" id="MEUM01000067">
    <property type="protein sequence ID" value="OGC42416.1"/>
    <property type="molecule type" value="Genomic_DNA"/>
</dbReference>
<dbReference type="AlphaFoldDB" id="A0A1F4UBU5"/>
<sequence length="94" mass="10993">MTLVVILRFFIFADFPICEEFNIQYQPCVNHYDSLYYIFWSDYRNPISIFATRLLEDGTVLDTGGVFLFRSYANFGCRAAFDGENFLVVLRDSC</sequence>
<reference evidence="1 2" key="1">
    <citation type="journal article" date="2016" name="Nat. Commun.">
        <title>Thousands of microbial genomes shed light on interconnected biogeochemical processes in an aquifer system.</title>
        <authorList>
            <person name="Anantharaman K."/>
            <person name="Brown C.T."/>
            <person name="Hug L.A."/>
            <person name="Sharon I."/>
            <person name="Castelle C.J."/>
            <person name="Probst A.J."/>
            <person name="Thomas B.C."/>
            <person name="Singh A."/>
            <person name="Wilkins M.J."/>
            <person name="Karaoz U."/>
            <person name="Brodie E.L."/>
            <person name="Williams K.H."/>
            <person name="Hubbard S.S."/>
            <person name="Banfield J.F."/>
        </authorList>
    </citation>
    <scope>NUCLEOTIDE SEQUENCE [LARGE SCALE GENOMIC DNA]</scope>
</reference>
<proteinExistence type="predicted"/>
<comment type="caution">
    <text evidence="1">The sequence shown here is derived from an EMBL/GenBank/DDBJ whole genome shotgun (WGS) entry which is preliminary data.</text>
</comment>